<organism evidence="1 2">
    <name type="scientific">Streptomyces cremeus</name>
    <dbReference type="NCBI Taxonomy" id="66881"/>
    <lineage>
        <taxon>Bacteria</taxon>
        <taxon>Bacillati</taxon>
        <taxon>Actinomycetota</taxon>
        <taxon>Actinomycetes</taxon>
        <taxon>Kitasatosporales</taxon>
        <taxon>Streptomycetaceae</taxon>
        <taxon>Streptomyces</taxon>
    </lineage>
</organism>
<sequence length="402" mass="43007">MTAAVHPTGRATTPDTYVRRISQIERGYLNAAATGVPQLIQMVVEGEGRIDAGELRKAVRAATLAGPGLAVRRRGATWRADGPPPSVTELPYDAGYDLPFLRGDLDVVTGPVCEVALMTGQAPEPADATAPAPVRLVVRASHVVTDGRGLRQWIADVFRVLRGEEPVGADSLVDDTHFRTAAGRVAPLEPPARRAGLPAALGHGPADGVPLWVRRRVAACPPAVTARVAAALAGVLPCDEGRLIVPVDLRRHDPAVRSSANLTSQLVLDFARDDTWSVLHGRLVRALLRKADVASLERDFLRRNPFANTLAEARGLDGTRFPCTAIVTDHGRIDLDGLSTGRFRPTAFHTLPMLVPYAEMFLSTCRIGDETEVTLSCRDRAGARAAAERVLDAVERALTADA</sequence>
<evidence type="ECO:0000313" key="1">
    <source>
        <dbReference type="EMBL" id="MFB9524138.1"/>
    </source>
</evidence>
<evidence type="ECO:0000313" key="2">
    <source>
        <dbReference type="Proteomes" id="UP001589718"/>
    </source>
</evidence>
<reference evidence="1 2" key="1">
    <citation type="submission" date="2024-09" db="EMBL/GenBank/DDBJ databases">
        <authorList>
            <person name="Sun Q."/>
            <person name="Mori K."/>
        </authorList>
    </citation>
    <scope>NUCLEOTIDE SEQUENCE [LARGE SCALE GENOMIC DNA]</scope>
    <source>
        <strain evidence="1 2">JCM 4362</strain>
    </source>
</reference>
<protein>
    <recommendedName>
        <fullName evidence="3">Acyltransferase PapA5</fullName>
    </recommendedName>
</protein>
<proteinExistence type="predicted"/>
<gene>
    <name evidence="1" type="ORF">ACFFTU_29770</name>
</gene>
<keyword evidence="2" id="KW-1185">Reference proteome</keyword>
<dbReference type="RefSeq" id="WP_345218161.1">
    <property type="nucleotide sequence ID" value="NZ_BAAAXE010000001.1"/>
</dbReference>
<accession>A0ABV5PN00</accession>
<evidence type="ECO:0008006" key="3">
    <source>
        <dbReference type="Google" id="ProtNLM"/>
    </source>
</evidence>
<dbReference type="Proteomes" id="UP001589718">
    <property type="component" value="Unassembled WGS sequence"/>
</dbReference>
<dbReference type="EMBL" id="JBHMCR010000019">
    <property type="protein sequence ID" value="MFB9524138.1"/>
    <property type="molecule type" value="Genomic_DNA"/>
</dbReference>
<comment type="caution">
    <text evidence="1">The sequence shown here is derived from an EMBL/GenBank/DDBJ whole genome shotgun (WGS) entry which is preliminary data.</text>
</comment>
<name>A0ABV5PN00_STRCM</name>